<feature type="region of interest" description="Disordered" evidence="1">
    <location>
        <begin position="250"/>
        <end position="272"/>
    </location>
</feature>
<dbReference type="SUPFAM" id="SSF52540">
    <property type="entry name" value="P-loop containing nucleoside triphosphate hydrolases"/>
    <property type="match status" value="1"/>
</dbReference>
<reference evidence="3 4" key="1">
    <citation type="submission" date="2020-04" db="EMBL/GenBank/DDBJ databases">
        <authorList>
            <person name="Wallbank WR R."/>
            <person name="Pardo Diaz C."/>
            <person name="Kozak K."/>
            <person name="Martin S."/>
            <person name="Jiggins C."/>
            <person name="Moest M."/>
            <person name="Warren A I."/>
            <person name="Byers J.R.P. K."/>
            <person name="Montejo-Kovacevich G."/>
            <person name="Yen C E."/>
        </authorList>
    </citation>
    <scope>NUCLEOTIDE SEQUENCE [LARGE SCALE GENOMIC DNA]</scope>
</reference>
<dbReference type="Proteomes" id="UP000494256">
    <property type="component" value="Unassembled WGS sequence"/>
</dbReference>
<feature type="domain" description="AAA+ ATPase" evidence="2">
    <location>
        <begin position="755"/>
        <end position="934"/>
    </location>
</feature>
<dbReference type="GO" id="GO:0005524">
    <property type="term" value="F:ATP binding"/>
    <property type="evidence" value="ECO:0007669"/>
    <property type="project" value="InterPro"/>
</dbReference>
<feature type="compositionally biased region" description="Polar residues" evidence="1">
    <location>
        <begin position="805"/>
        <end position="823"/>
    </location>
</feature>
<dbReference type="Gene3D" id="3.40.50.300">
    <property type="entry name" value="P-loop containing nucleotide triphosphate hydrolases"/>
    <property type="match status" value="1"/>
</dbReference>
<evidence type="ECO:0000313" key="4">
    <source>
        <dbReference type="Proteomes" id="UP000494256"/>
    </source>
</evidence>
<protein>
    <recommendedName>
        <fullName evidence="2">AAA+ ATPase domain-containing protein</fullName>
    </recommendedName>
</protein>
<comment type="caution">
    <text evidence="3">The sequence shown here is derived from an EMBL/GenBank/DDBJ whole genome shotgun (WGS) entry which is preliminary data.</text>
</comment>
<feature type="region of interest" description="Disordered" evidence="1">
    <location>
        <begin position="730"/>
        <end position="749"/>
    </location>
</feature>
<gene>
    <name evidence="3" type="ORF">APLA_LOCUS16802</name>
</gene>
<dbReference type="PANTHER" id="PTHR23389">
    <property type="entry name" value="CHROMOSOME TRANSMISSION FIDELITY FACTOR 18"/>
    <property type="match status" value="1"/>
</dbReference>
<evidence type="ECO:0000313" key="3">
    <source>
        <dbReference type="EMBL" id="CAB3259867.1"/>
    </source>
</evidence>
<dbReference type="InterPro" id="IPR003593">
    <property type="entry name" value="AAA+_ATPase"/>
</dbReference>
<dbReference type="SMART" id="SM00382">
    <property type="entry name" value="AAA"/>
    <property type="match status" value="1"/>
</dbReference>
<accession>A0A8S1BL54</accession>
<dbReference type="GO" id="GO:0016887">
    <property type="term" value="F:ATP hydrolysis activity"/>
    <property type="evidence" value="ECO:0007669"/>
    <property type="project" value="InterPro"/>
</dbReference>
<organism evidence="3 4">
    <name type="scientific">Arctia plantaginis</name>
    <name type="common">Wood tiger moth</name>
    <name type="synonym">Phalaena plantaginis</name>
    <dbReference type="NCBI Taxonomy" id="874455"/>
    <lineage>
        <taxon>Eukaryota</taxon>
        <taxon>Metazoa</taxon>
        <taxon>Ecdysozoa</taxon>
        <taxon>Arthropoda</taxon>
        <taxon>Hexapoda</taxon>
        <taxon>Insecta</taxon>
        <taxon>Pterygota</taxon>
        <taxon>Neoptera</taxon>
        <taxon>Endopterygota</taxon>
        <taxon>Lepidoptera</taxon>
        <taxon>Glossata</taxon>
        <taxon>Ditrysia</taxon>
        <taxon>Noctuoidea</taxon>
        <taxon>Erebidae</taxon>
        <taxon>Arctiinae</taxon>
        <taxon>Arctia</taxon>
    </lineage>
</organism>
<evidence type="ECO:0000259" key="2">
    <source>
        <dbReference type="SMART" id="SM00382"/>
    </source>
</evidence>
<dbReference type="GO" id="GO:0005634">
    <property type="term" value="C:nucleus"/>
    <property type="evidence" value="ECO:0007669"/>
    <property type="project" value="TreeGrafter"/>
</dbReference>
<dbReference type="OrthoDB" id="19653at2759"/>
<dbReference type="GO" id="GO:0003677">
    <property type="term" value="F:DNA binding"/>
    <property type="evidence" value="ECO:0007669"/>
    <property type="project" value="TreeGrafter"/>
</dbReference>
<dbReference type="GO" id="GO:0061860">
    <property type="term" value="F:DNA clamp unloader activity"/>
    <property type="evidence" value="ECO:0007669"/>
    <property type="project" value="TreeGrafter"/>
</dbReference>
<feature type="compositionally biased region" description="Basic and acidic residues" evidence="1">
    <location>
        <begin position="824"/>
        <end position="834"/>
    </location>
</feature>
<dbReference type="PANTHER" id="PTHR23389:SF21">
    <property type="entry name" value="ATPASE FAMILY AAA DOMAIN-CONTAINING PROTEIN 5"/>
    <property type="match status" value="1"/>
</dbReference>
<feature type="region of interest" description="Disordered" evidence="1">
    <location>
        <begin position="805"/>
        <end position="865"/>
    </location>
</feature>
<sequence>MTSFVETDPVTVADDTVNAHVNLNIDYQKNWQRRHRHVLKSKEYYCKLKCSKLLKKKLKKYKLRQDGTEDPDVLDVSRSLVSSLIIKSPTNPNNHLLEEGDLNHLDELRPKNYLFKMVKRKEPSQTGNVKDATIHEKQNEGIQIANEAATGKKHTNAFQLLMDSRNKSIGSNSPGKERSDDQSDNEDVIEKKNIKIKRKVLLEKMAEAKGYQKNKEIEEYHDKIIKKKMEKRAERLKIMILKEAKPTKSNGKITVEKEAESSKLNRKDEAQNTNCNKDKKKLKTFTIVDIFNTMTDPVTVSPEKKCVPKEDKEFLQKLSPSLRKKESMLSYFKKVDKEPECSPVDSDNDNLLKVKLQVKSKKKGRKKKLSLKKEPFEIEDSVKLNDENKDIASNSKALSEVLLKDVENSESKNFSERQKRKRNGKKNISEEIEFNNDSRPKRSIKKPVKYTDDACISSSDDELLIFTPKKKRYVDSSTNSKIRNNNKTQNVLHEHNKKPIIDKKVNEETNTAKKSVKLAPIFATKQLDTAALEAKQKFLQSGVPDKLKKIIQQQKIQSAMSNDFPVVVHVQQRHSDKDELEQVQPNIYEESADVNHDFTLSNIDKEAYKKLLNLQVVSEISCMDHNSKKSIQTILQNIKQIHPKFPVYRTYRYLRGKRKGELKDCNLDFNNSIEIINDEVDIISNSPDKLNWTDKYKAISTNQIIGNFESIKELRKWLVSWSENEIKLNSRRNSNSDSSDYYQSDTDSRDSLKTTNNLLILTGPTGCGKTSSVYTVAAELAIKVIEVNASSKRTGKIMLQDLQEATQSHKVNRGTSNTDSSQKSQEKNLTELLKKNKKKGRPKKSTEKSKKSTEESVTLSATPSSQESVRTAMSLILVDDADIVFDQDDGFTSAIVQLVQSSKRPVILITSSLVCPHLQRFFLNGKILKMSPLLPRPVGTWLDIMCLADTGNSWPGLGANFLNYFRGDIRKTINYLQFYVSSSAYRSISNEETASQDVDYPKTNIDDENSNMSWADHLDSEERKLIPNTSNSNDVGPNSLWVDFVDGHLNLARLRYPIQLFDIWWSLPHLLSTEPTSQDAAMLVTKSERPVRHELDAIANVMDAISLSDCVTHTHPQLKSDTTWPWYTCESDSVSEQDNIDYYRNNYEVTDEISHTLVTGYIAKAQDVLSCDRKTDIQIPGMSLQRERDKIVTRHKHLTSYLSTSSTLDRRSLALDYWSSCRTICRIEKSKTDTQINAKRNNRFCHYLKSLSVLCKSDTFDNLCDSLSYQGTELKISKFNE</sequence>
<feature type="region of interest" description="Disordered" evidence="1">
    <location>
        <begin position="165"/>
        <end position="188"/>
    </location>
</feature>
<feature type="region of interest" description="Disordered" evidence="1">
    <location>
        <begin position="409"/>
        <end position="446"/>
    </location>
</feature>
<feature type="compositionally biased region" description="Low complexity" evidence="1">
    <location>
        <begin position="731"/>
        <end position="745"/>
    </location>
</feature>
<feature type="compositionally biased region" description="Basic and acidic residues" evidence="1">
    <location>
        <begin position="844"/>
        <end position="854"/>
    </location>
</feature>
<dbReference type="EMBL" id="CADEBD010000745">
    <property type="protein sequence ID" value="CAB3259867.1"/>
    <property type="molecule type" value="Genomic_DNA"/>
</dbReference>
<name>A0A8S1BL54_ARCPL</name>
<dbReference type="InterPro" id="IPR003959">
    <property type="entry name" value="ATPase_AAA_core"/>
</dbReference>
<evidence type="ECO:0000256" key="1">
    <source>
        <dbReference type="SAM" id="MobiDB-lite"/>
    </source>
</evidence>
<dbReference type="InterPro" id="IPR027417">
    <property type="entry name" value="P-loop_NTPase"/>
</dbReference>
<feature type="compositionally biased region" description="Basic and acidic residues" evidence="1">
    <location>
        <begin position="254"/>
        <end position="270"/>
    </location>
</feature>
<proteinExistence type="predicted"/>
<dbReference type="Pfam" id="PF00004">
    <property type="entry name" value="AAA"/>
    <property type="match status" value="1"/>
</dbReference>